<feature type="compositionally biased region" description="Polar residues" evidence="6">
    <location>
        <begin position="60"/>
        <end position="69"/>
    </location>
</feature>
<comment type="caution">
    <text evidence="9">The sequence shown here is derived from an EMBL/GenBank/DDBJ whole genome shotgun (WGS) entry which is preliminary data.</text>
</comment>
<evidence type="ECO:0000256" key="2">
    <source>
        <dbReference type="ARBA" id="ARBA00022670"/>
    </source>
</evidence>
<dbReference type="PRINTS" id="PR00376">
    <property type="entry name" value="IL1BCENZYME"/>
</dbReference>
<dbReference type="GO" id="GO:0004197">
    <property type="term" value="F:cysteine-type endopeptidase activity"/>
    <property type="evidence" value="ECO:0007669"/>
    <property type="project" value="InterPro"/>
</dbReference>
<keyword evidence="2" id="KW-0645">Protease</keyword>
<dbReference type="PROSITE" id="PS50208">
    <property type="entry name" value="CASPASE_P20"/>
    <property type="match status" value="1"/>
</dbReference>
<dbReference type="PANTHER" id="PTHR47901:SF8">
    <property type="entry name" value="CASPASE-3"/>
    <property type="match status" value="1"/>
</dbReference>
<dbReference type="Gene3D" id="3.30.70.1470">
    <property type="entry name" value="Caspase-like"/>
    <property type="match status" value="1"/>
</dbReference>
<evidence type="ECO:0000256" key="4">
    <source>
        <dbReference type="ARBA" id="ARBA00022801"/>
    </source>
</evidence>
<dbReference type="InterPro" id="IPR029030">
    <property type="entry name" value="Caspase-like_dom_sf"/>
</dbReference>
<dbReference type="AlphaFoldDB" id="A0A5B7DH52"/>
<dbReference type="SUPFAM" id="SSF52129">
    <property type="entry name" value="Caspase-like"/>
    <property type="match status" value="1"/>
</dbReference>
<keyword evidence="10" id="KW-1185">Reference proteome</keyword>
<organism evidence="9 10">
    <name type="scientific">Portunus trituberculatus</name>
    <name type="common">Swimming crab</name>
    <name type="synonym">Neptunus trituberculatus</name>
    <dbReference type="NCBI Taxonomy" id="210409"/>
    <lineage>
        <taxon>Eukaryota</taxon>
        <taxon>Metazoa</taxon>
        <taxon>Ecdysozoa</taxon>
        <taxon>Arthropoda</taxon>
        <taxon>Crustacea</taxon>
        <taxon>Multicrustacea</taxon>
        <taxon>Malacostraca</taxon>
        <taxon>Eumalacostraca</taxon>
        <taxon>Eucarida</taxon>
        <taxon>Decapoda</taxon>
        <taxon>Pleocyemata</taxon>
        <taxon>Brachyura</taxon>
        <taxon>Eubrachyura</taxon>
        <taxon>Portunoidea</taxon>
        <taxon>Portunidae</taxon>
        <taxon>Portuninae</taxon>
        <taxon>Portunus</taxon>
    </lineage>
</organism>
<feature type="domain" description="Caspase family p20" evidence="8">
    <location>
        <begin position="218"/>
        <end position="351"/>
    </location>
</feature>
<dbReference type="Proteomes" id="UP000324222">
    <property type="component" value="Unassembled WGS sequence"/>
</dbReference>
<feature type="region of interest" description="Disordered" evidence="6">
    <location>
        <begin position="60"/>
        <end position="111"/>
    </location>
</feature>
<evidence type="ECO:0000256" key="3">
    <source>
        <dbReference type="ARBA" id="ARBA00022703"/>
    </source>
</evidence>
<feature type="region of interest" description="Disordered" evidence="6">
    <location>
        <begin position="132"/>
        <end position="165"/>
    </location>
</feature>
<gene>
    <name evidence="9" type="primary">CASP2_2</name>
    <name evidence="9" type="ORF">E2C01_013454</name>
</gene>
<dbReference type="InterPro" id="IPR015917">
    <property type="entry name" value="Pept_C14A"/>
</dbReference>
<accession>A0A5B7DH52</accession>
<name>A0A5B7DH52_PORTR</name>
<evidence type="ECO:0000259" key="8">
    <source>
        <dbReference type="PROSITE" id="PS50208"/>
    </source>
</evidence>
<dbReference type="Pfam" id="PF00656">
    <property type="entry name" value="Peptidase_C14"/>
    <property type="match status" value="1"/>
</dbReference>
<dbReference type="GO" id="GO:0006508">
    <property type="term" value="P:proteolysis"/>
    <property type="evidence" value="ECO:0007669"/>
    <property type="project" value="UniProtKB-KW"/>
</dbReference>
<feature type="compositionally biased region" description="Polar residues" evidence="6">
    <location>
        <begin position="148"/>
        <end position="162"/>
    </location>
</feature>
<reference evidence="9 10" key="1">
    <citation type="submission" date="2019-05" db="EMBL/GenBank/DDBJ databases">
        <title>Another draft genome of Portunus trituberculatus and its Hox gene families provides insights of decapod evolution.</title>
        <authorList>
            <person name="Jeong J.-H."/>
            <person name="Song I."/>
            <person name="Kim S."/>
            <person name="Choi T."/>
            <person name="Kim D."/>
            <person name="Ryu S."/>
            <person name="Kim W."/>
        </authorList>
    </citation>
    <scope>NUCLEOTIDE SEQUENCE [LARGE SCALE GENOMIC DNA]</scope>
    <source>
        <tissue evidence="9">Muscle</tissue>
    </source>
</reference>
<proteinExistence type="inferred from homology"/>
<comment type="similarity">
    <text evidence="1 5">Belongs to the peptidase C14A family.</text>
</comment>
<evidence type="ECO:0000313" key="10">
    <source>
        <dbReference type="Proteomes" id="UP000324222"/>
    </source>
</evidence>
<feature type="compositionally biased region" description="Basic and acidic residues" evidence="6">
    <location>
        <begin position="91"/>
        <end position="101"/>
    </location>
</feature>
<dbReference type="SMART" id="SM00115">
    <property type="entry name" value="CASc"/>
    <property type="match status" value="1"/>
</dbReference>
<feature type="region of interest" description="Disordered" evidence="6">
    <location>
        <begin position="1"/>
        <end position="39"/>
    </location>
</feature>
<protein>
    <submittedName>
        <fullName evidence="9">Caspase-2</fullName>
    </submittedName>
</protein>
<dbReference type="InterPro" id="IPR002398">
    <property type="entry name" value="Pept_C14"/>
</dbReference>
<evidence type="ECO:0000256" key="5">
    <source>
        <dbReference type="RuleBase" id="RU003971"/>
    </source>
</evidence>
<evidence type="ECO:0000256" key="1">
    <source>
        <dbReference type="ARBA" id="ARBA00010134"/>
    </source>
</evidence>
<dbReference type="EMBL" id="VSRR010000878">
    <property type="protein sequence ID" value="MPC20507.1"/>
    <property type="molecule type" value="Genomic_DNA"/>
</dbReference>
<evidence type="ECO:0000259" key="7">
    <source>
        <dbReference type="PROSITE" id="PS50207"/>
    </source>
</evidence>
<evidence type="ECO:0000256" key="6">
    <source>
        <dbReference type="SAM" id="MobiDB-lite"/>
    </source>
</evidence>
<feature type="compositionally biased region" description="Basic and acidic residues" evidence="6">
    <location>
        <begin position="426"/>
        <end position="435"/>
    </location>
</feature>
<dbReference type="OrthoDB" id="6044770at2759"/>
<feature type="domain" description="Caspase family p10" evidence="7">
    <location>
        <begin position="465"/>
        <end position="549"/>
    </location>
</feature>
<keyword evidence="3" id="KW-0053">Apoptosis</keyword>
<dbReference type="PANTHER" id="PTHR47901">
    <property type="entry name" value="CASPASE RECRUITMENT DOMAIN-CONTAINING PROTEIN 18"/>
    <property type="match status" value="1"/>
</dbReference>
<dbReference type="PROSITE" id="PS50207">
    <property type="entry name" value="CASPASE_P10"/>
    <property type="match status" value="1"/>
</dbReference>
<feature type="region of interest" description="Disordered" evidence="6">
    <location>
        <begin position="420"/>
        <end position="448"/>
    </location>
</feature>
<dbReference type="InterPro" id="IPR002138">
    <property type="entry name" value="Pept_C14_p10"/>
</dbReference>
<keyword evidence="4" id="KW-0378">Hydrolase</keyword>
<dbReference type="GO" id="GO:0006915">
    <property type="term" value="P:apoptotic process"/>
    <property type="evidence" value="ECO:0007669"/>
    <property type="project" value="UniProtKB-KW"/>
</dbReference>
<sequence length="560" mass="64082">MQDEVSHRTGYSDLCSYSGAPSLPNESPQLPHSMIHSHNPDTIVDAHRLRLFAPHAQTVPQIRPLSTSHNDADDSVFSGDDDTYSLQGGESHADSDDKRNDGDDDGLSGCFHVSRRHSKTLPSIVVEDELRFNPSRGPVGSRHRSESHVLTSQTRSSTNDLFTSHERGPEITFDETAKDTSGGRGWNYFRRPKKTTFTVKYTKVYGESDGAYRNDSTPRGLVFVCNFSKFKNDFYSDRVGSEKDFDNMINLFQQLGYDPFHRRRRYCVSGYITKKTFMEKLGLFARELKHKVLCSCVVILMSHGTGPKTFVTSDNQEVDLLDVYKIFDNINCPFLQGKPKIFILQFCRSREITSGREKTLPEQMQLNNEQMERIVKEQVSEFMRKYIRKLSFSTFVAQGVDKNQLFVQIEEKSRQASLASLSSGKVDQEQTEEGRQISGSTLPGHYETDTNRILTMPQVGFQRYSDMYSIFSTSPGELSHRHPEKGSLLIQAICHVFAEYAYQNEIDTLVRRVSTYMTKTLQKDDPITVPRQTCERTNNGLDKLFYFNPYEMVQDRQFTI</sequence>
<evidence type="ECO:0000313" key="9">
    <source>
        <dbReference type="EMBL" id="MPC20507.1"/>
    </source>
</evidence>
<dbReference type="InterPro" id="IPR001309">
    <property type="entry name" value="Pept_C14_p20"/>
</dbReference>
<dbReference type="Gene3D" id="3.40.50.1460">
    <property type="match status" value="1"/>
</dbReference>
<dbReference type="InterPro" id="IPR011600">
    <property type="entry name" value="Pept_C14_caspase"/>
</dbReference>